<reference evidence="2" key="1">
    <citation type="submission" date="2022-09" db="EMBL/GenBank/DDBJ databases">
        <title>Actin cytoskeleton and complex cell architecture in an #Asgard archaeon.</title>
        <authorList>
            <person name="Ponce Toledo R.I."/>
            <person name="Schleper C."/>
            <person name="Rodrigues Oliveira T."/>
            <person name="Wollweber F."/>
            <person name="Xu J."/>
            <person name="Rittmann S."/>
            <person name="Klingl A."/>
            <person name="Pilhofer M."/>
        </authorList>
    </citation>
    <scope>NUCLEOTIDE SEQUENCE</scope>
    <source>
        <strain evidence="2">B-35</strain>
    </source>
</reference>
<evidence type="ECO:0000256" key="1">
    <source>
        <dbReference type="HAMAP-Rule" id="MF_00864"/>
    </source>
</evidence>
<comment type="function">
    <text evidence="1">DNA-dependent RNA polymerase (RNAP) catalyzes the transcription of DNA into RNA using the four ribonucleoside triphosphates as substrates. This subunit is less well bound than the others.</text>
</comment>
<dbReference type="Gene3D" id="1.20.1250.40">
    <property type="match status" value="1"/>
</dbReference>
<comment type="catalytic activity">
    <reaction evidence="1">
        <text>RNA(n) + a ribonucleoside 5'-triphosphate = RNA(n+1) + diphosphate</text>
        <dbReference type="Rhea" id="RHEA:21248"/>
        <dbReference type="Rhea" id="RHEA-COMP:14527"/>
        <dbReference type="Rhea" id="RHEA-COMP:17342"/>
        <dbReference type="ChEBI" id="CHEBI:33019"/>
        <dbReference type="ChEBI" id="CHEBI:61557"/>
        <dbReference type="ChEBI" id="CHEBI:140395"/>
        <dbReference type="EC" id="2.7.7.6"/>
    </reaction>
</comment>
<proteinExistence type="inferred from homology"/>
<dbReference type="SUPFAM" id="SSF47819">
    <property type="entry name" value="HRDC-like"/>
    <property type="match status" value="1"/>
</dbReference>
<keyword evidence="3" id="KW-1185">Reference proteome</keyword>
<comment type="subunit">
    <text evidence="1">Part of the RNA polymerase complex. Forms a stalk with Rpo7 that extends from the main structure.</text>
</comment>
<dbReference type="PIRSF" id="PIRSF005053">
    <property type="entry name" value="RNA_pol_F_arch"/>
    <property type="match status" value="1"/>
</dbReference>
<keyword evidence="1" id="KW-0240">DNA-directed RNA polymerase</keyword>
<protein>
    <recommendedName>
        <fullName evidence="1">DNA-directed RNA polymerase subunit Rpo4</fullName>
        <ecNumber evidence="1">2.7.7.6</ecNumber>
    </recommendedName>
    <alternativeName>
        <fullName evidence="1">DNA-directed RNA polymerase subunit F</fullName>
    </alternativeName>
</protein>
<comment type="similarity">
    <text evidence="1">Belongs to the eukaryotic RPB4 RNA polymerase subunit family.</text>
</comment>
<dbReference type="InterPro" id="IPR010997">
    <property type="entry name" value="HRDC-like_sf"/>
</dbReference>
<dbReference type="InterPro" id="IPR010924">
    <property type="entry name" value="Rpo4"/>
</dbReference>
<dbReference type="InterPro" id="IPR038324">
    <property type="entry name" value="Rpb4/RPC9_sf"/>
</dbReference>
<keyword evidence="1" id="KW-0548">Nucleotidyltransferase</keyword>
<gene>
    <name evidence="1" type="primary">rpo4</name>
    <name evidence="1" type="synonym">rpoF</name>
    <name evidence="2" type="ORF">NEF87_002940</name>
</gene>
<evidence type="ECO:0000313" key="3">
    <source>
        <dbReference type="Proteomes" id="UP001208689"/>
    </source>
</evidence>
<dbReference type="EC" id="2.7.7.6" evidence="1"/>
<keyword evidence="1" id="KW-0804">Transcription</keyword>
<dbReference type="PANTHER" id="PTHR39646:SF1">
    <property type="entry name" value="DNA-DIRECTED RNA POLYMERASE SUBUNIT RPO4"/>
    <property type="match status" value="1"/>
</dbReference>
<sequence length="120" mass="14019">MVKKILNEKKISVPEVKDILDRVYERMEKLGGTMIPDPFTEATYEYVHNFSKMDADVARKVINMLMKEYDMDESYAIQIVNIDPNYPQEVKVILEKDPILRDLNDDELAVLIQNIRDLQG</sequence>
<dbReference type="HAMAP" id="MF_00864">
    <property type="entry name" value="RNApol_arch_Rpo4"/>
    <property type="match status" value="1"/>
</dbReference>
<organism evidence="2 3">
    <name type="scientific">Candidatus Lokiarchaeum ossiferum</name>
    <dbReference type="NCBI Taxonomy" id="2951803"/>
    <lineage>
        <taxon>Archaea</taxon>
        <taxon>Promethearchaeati</taxon>
        <taxon>Promethearchaeota</taxon>
        <taxon>Promethearchaeia</taxon>
        <taxon>Promethearchaeales</taxon>
        <taxon>Promethearchaeaceae</taxon>
        <taxon>Candidatus Lokiarchaeum</taxon>
    </lineage>
</organism>
<keyword evidence="1" id="KW-0808">Transferase</keyword>
<dbReference type="PANTHER" id="PTHR39646">
    <property type="entry name" value="RNA POLYMERASE RPB4"/>
    <property type="match status" value="1"/>
</dbReference>
<evidence type="ECO:0000313" key="2">
    <source>
        <dbReference type="EMBL" id="UYP46655.1"/>
    </source>
</evidence>
<dbReference type="Pfam" id="PF03874">
    <property type="entry name" value="RNA_pol_Rpb4"/>
    <property type="match status" value="1"/>
</dbReference>
<dbReference type="Proteomes" id="UP001208689">
    <property type="component" value="Chromosome"/>
</dbReference>
<dbReference type="EMBL" id="CP104013">
    <property type="protein sequence ID" value="UYP46655.1"/>
    <property type="molecule type" value="Genomic_DNA"/>
</dbReference>
<accession>A0ABY6HTA8</accession>
<dbReference type="InterPro" id="IPR005574">
    <property type="entry name" value="Rpb4/RPC9"/>
</dbReference>
<keyword evidence="1" id="KW-0963">Cytoplasm</keyword>
<comment type="subcellular location">
    <subcellularLocation>
        <location evidence="1">Cytoplasm</location>
    </subcellularLocation>
</comment>
<name>A0ABY6HTA8_9ARCH</name>